<dbReference type="PROSITE" id="PS51257">
    <property type="entry name" value="PROKAR_LIPOPROTEIN"/>
    <property type="match status" value="1"/>
</dbReference>
<dbReference type="Proteomes" id="UP000830401">
    <property type="component" value="Chromosome"/>
</dbReference>
<evidence type="ECO:0000313" key="2">
    <source>
        <dbReference type="EMBL" id="UOQ68121.1"/>
    </source>
</evidence>
<keyword evidence="1" id="KW-0732">Signal</keyword>
<accession>A0ABY4GB62</accession>
<dbReference type="RefSeq" id="WP_245124769.1">
    <property type="nucleotide sequence ID" value="NZ_CP095061.1"/>
</dbReference>
<keyword evidence="3" id="KW-1185">Reference proteome</keyword>
<name>A0ABY4GB62_9BACT</name>
<evidence type="ECO:0008006" key="4">
    <source>
        <dbReference type="Google" id="ProtNLM"/>
    </source>
</evidence>
<evidence type="ECO:0000313" key="3">
    <source>
        <dbReference type="Proteomes" id="UP000830401"/>
    </source>
</evidence>
<evidence type="ECO:0000256" key="1">
    <source>
        <dbReference type="SAM" id="SignalP"/>
    </source>
</evidence>
<feature type="chain" id="PRO_5045935863" description="VCBS repeat-containing protein" evidence="1">
    <location>
        <begin position="19"/>
        <end position="215"/>
    </location>
</feature>
<reference evidence="2" key="1">
    <citation type="submission" date="2022-04" db="EMBL/GenBank/DDBJ databases">
        <title>Hymenobacter sp. isolated from the air.</title>
        <authorList>
            <person name="Won M."/>
            <person name="Lee C.-M."/>
            <person name="Woen H.-Y."/>
            <person name="Kwon S.-W."/>
        </authorList>
    </citation>
    <scope>NUCLEOTIDE SEQUENCE</scope>
    <source>
        <strain evidence="2">5420S-77</strain>
    </source>
</reference>
<organism evidence="2 3">
    <name type="scientific">Hymenobacter volaticus</name>
    <dbReference type="NCBI Taxonomy" id="2932254"/>
    <lineage>
        <taxon>Bacteria</taxon>
        <taxon>Pseudomonadati</taxon>
        <taxon>Bacteroidota</taxon>
        <taxon>Cytophagia</taxon>
        <taxon>Cytophagales</taxon>
        <taxon>Hymenobacteraceae</taxon>
        <taxon>Hymenobacter</taxon>
    </lineage>
</organism>
<proteinExistence type="predicted"/>
<sequence>MKARVLVLLSASVVAATACDSSRGIVEDTSTQMSTVESTVATEPVSFSRDLTQGNARFEIRTTGSEAQRQLTIRSYRGAALTTEPVRLDINGAVREAVTGDLNGNGKPEIYIFTDASTANGGFYGYEFSDRAYTPIIGPGLITGPAAVGYAGKDTYMLSNNMLSRTFPVTDGTASAASTDGAAATTTTTPGSRTITYKLDPSGKWVMGQVMDGQP</sequence>
<gene>
    <name evidence="2" type="ORF">MUN86_09860</name>
</gene>
<dbReference type="EMBL" id="CP095061">
    <property type="protein sequence ID" value="UOQ68121.1"/>
    <property type="molecule type" value="Genomic_DNA"/>
</dbReference>
<feature type="signal peptide" evidence="1">
    <location>
        <begin position="1"/>
        <end position="18"/>
    </location>
</feature>
<protein>
    <recommendedName>
        <fullName evidence="4">VCBS repeat-containing protein</fullName>
    </recommendedName>
</protein>